<protein>
    <submittedName>
        <fullName evidence="1">Uncharacterized protein</fullName>
    </submittedName>
</protein>
<evidence type="ECO:0000313" key="1">
    <source>
        <dbReference type="EMBL" id="CAD7644918.1"/>
    </source>
</evidence>
<dbReference type="Proteomes" id="UP000759131">
    <property type="component" value="Unassembled WGS sequence"/>
</dbReference>
<feature type="non-terminal residue" evidence="1">
    <location>
        <position position="116"/>
    </location>
</feature>
<name>A0A7R9LQL8_9ACAR</name>
<dbReference type="EMBL" id="CAJPIZ010032701">
    <property type="protein sequence ID" value="CAG2120317.1"/>
    <property type="molecule type" value="Genomic_DNA"/>
</dbReference>
<organism evidence="1">
    <name type="scientific">Medioppia subpectinata</name>
    <dbReference type="NCBI Taxonomy" id="1979941"/>
    <lineage>
        <taxon>Eukaryota</taxon>
        <taxon>Metazoa</taxon>
        <taxon>Ecdysozoa</taxon>
        <taxon>Arthropoda</taxon>
        <taxon>Chelicerata</taxon>
        <taxon>Arachnida</taxon>
        <taxon>Acari</taxon>
        <taxon>Acariformes</taxon>
        <taxon>Sarcoptiformes</taxon>
        <taxon>Oribatida</taxon>
        <taxon>Brachypylina</taxon>
        <taxon>Oppioidea</taxon>
        <taxon>Oppiidae</taxon>
        <taxon>Medioppia</taxon>
    </lineage>
</organism>
<reference evidence="1" key="1">
    <citation type="submission" date="2020-11" db="EMBL/GenBank/DDBJ databases">
        <authorList>
            <person name="Tran Van P."/>
        </authorList>
    </citation>
    <scope>NUCLEOTIDE SEQUENCE</scope>
</reference>
<sequence>SKEIYKYLLAKKSCFFKGINYSSGEKITRRHRCHHCLCDNGRAVLHLLKAVQSSHTKEYAIHPFITAYYILKSKAIPERNATLYVKSRRRQKSGVPVRQEFNVLFATLLYFPEDDN</sequence>
<dbReference type="AlphaFoldDB" id="A0A7R9LQL8"/>
<proteinExistence type="predicted"/>
<dbReference type="SUPFAM" id="SSF57603">
    <property type="entry name" value="FnI-like domain"/>
    <property type="match status" value="1"/>
</dbReference>
<keyword evidence="2" id="KW-1185">Reference proteome</keyword>
<dbReference type="EMBL" id="OC887276">
    <property type="protein sequence ID" value="CAD7644918.1"/>
    <property type="molecule type" value="Genomic_DNA"/>
</dbReference>
<gene>
    <name evidence="1" type="ORF">OSB1V03_LOCUS20264</name>
</gene>
<accession>A0A7R9LQL8</accession>
<evidence type="ECO:0000313" key="2">
    <source>
        <dbReference type="Proteomes" id="UP000759131"/>
    </source>
</evidence>